<feature type="transmembrane region" description="Helical" evidence="7">
    <location>
        <begin position="257"/>
        <end position="274"/>
    </location>
</feature>
<dbReference type="InterPro" id="IPR052337">
    <property type="entry name" value="SAT4-like"/>
</dbReference>
<evidence type="ECO:0000256" key="3">
    <source>
        <dbReference type="ARBA" id="ARBA00022989"/>
    </source>
</evidence>
<feature type="domain" description="Rhodopsin" evidence="8">
    <location>
        <begin position="73"/>
        <end position="316"/>
    </location>
</feature>
<reference evidence="9 10" key="1">
    <citation type="submission" date="2024-09" db="EMBL/GenBank/DDBJ databases">
        <title>Rethinking Asexuality: The Enigmatic Case of Functional Sexual Genes in Lepraria (Stereocaulaceae).</title>
        <authorList>
            <person name="Doellman M."/>
            <person name="Sun Y."/>
            <person name="Barcenas-Pena A."/>
            <person name="Lumbsch H.T."/>
            <person name="Grewe F."/>
        </authorList>
    </citation>
    <scope>NUCLEOTIDE SEQUENCE [LARGE SCALE GENOMIC DNA]</scope>
    <source>
        <strain evidence="9 10">Mercado 3170</strain>
    </source>
</reference>
<comment type="similarity">
    <text evidence="5">Belongs to the SAT4 family.</text>
</comment>
<dbReference type="Proteomes" id="UP001590950">
    <property type="component" value="Unassembled WGS sequence"/>
</dbReference>
<keyword evidence="10" id="KW-1185">Reference proteome</keyword>
<keyword evidence="4 7" id="KW-0472">Membrane</keyword>
<evidence type="ECO:0000313" key="9">
    <source>
        <dbReference type="EMBL" id="KAL2038069.1"/>
    </source>
</evidence>
<keyword evidence="3 7" id="KW-1133">Transmembrane helix</keyword>
<feature type="transmembrane region" description="Helical" evidence="7">
    <location>
        <begin position="174"/>
        <end position="201"/>
    </location>
</feature>
<evidence type="ECO:0000256" key="4">
    <source>
        <dbReference type="ARBA" id="ARBA00023136"/>
    </source>
</evidence>
<keyword evidence="2 7" id="KW-0812">Transmembrane</keyword>
<feature type="transmembrane region" description="Helical" evidence="7">
    <location>
        <begin position="221"/>
        <end position="245"/>
    </location>
</feature>
<evidence type="ECO:0000256" key="6">
    <source>
        <dbReference type="SAM" id="MobiDB-lite"/>
    </source>
</evidence>
<evidence type="ECO:0000256" key="2">
    <source>
        <dbReference type="ARBA" id="ARBA00022692"/>
    </source>
</evidence>
<comment type="caution">
    <text evidence="9">The sequence shown here is derived from an EMBL/GenBank/DDBJ whole genome shotgun (WGS) entry which is preliminary data.</text>
</comment>
<evidence type="ECO:0000313" key="10">
    <source>
        <dbReference type="Proteomes" id="UP001590950"/>
    </source>
</evidence>
<feature type="transmembrane region" description="Helical" evidence="7">
    <location>
        <begin position="92"/>
        <end position="111"/>
    </location>
</feature>
<proteinExistence type="inferred from homology"/>
<organism evidence="9 10">
    <name type="scientific">Stereocaulon virgatum</name>
    <dbReference type="NCBI Taxonomy" id="373712"/>
    <lineage>
        <taxon>Eukaryota</taxon>
        <taxon>Fungi</taxon>
        <taxon>Dikarya</taxon>
        <taxon>Ascomycota</taxon>
        <taxon>Pezizomycotina</taxon>
        <taxon>Lecanoromycetes</taxon>
        <taxon>OSLEUM clade</taxon>
        <taxon>Lecanoromycetidae</taxon>
        <taxon>Lecanorales</taxon>
        <taxon>Lecanorineae</taxon>
        <taxon>Stereocaulaceae</taxon>
        <taxon>Stereocaulon</taxon>
    </lineage>
</organism>
<gene>
    <name evidence="9" type="ORF">N7G274_009289</name>
</gene>
<dbReference type="PANTHER" id="PTHR33048">
    <property type="entry name" value="PTH11-LIKE INTEGRAL MEMBRANE PROTEIN (AFU_ORTHOLOGUE AFUA_5G11245)"/>
    <property type="match status" value="1"/>
</dbReference>
<dbReference type="Pfam" id="PF20684">
    <property type="entry name" value="Fung_rhodopsin"/>
    <property type="match status" value="1"/>
</dbReference>
<name>A0ABR3ZWQ1_9LECA</name>
<accession>A0ABR3ZWQ1</accession>
<comment type="subcellular location">
    <subcellularLocation>
        <location evidence="1">Membrane</location>
        <topology evidence="1">Multi-pass membrane protein</topology>
    </subcellularLocation>
</comment>
<dbReference type="PANTHER" id="PTHR33048:SF129">
    <property type="entry name" value="INTEGRAL MEMBRANE PROTEIN-RELATED"/>
    <property type="match status" value="1"/>
</dbReference>
<protein>
    <recommendedName>
        <fullName evidence="8">Rhodopsin domain-containing protein</fullName>
    </recommendedName>
</protein>
<dbReference type="InterPro" id="IPR049326">
    <property type="entry name" value="Rhodopsin_dom_fungi"/>
</dbReference>
<dbReference type="EMBL" id="JBEFKJ010000035">
    <property type="protein sequence ID" value="KAL2038069.1"/>
    <property type="molecule type" value="Genomic_DNA"/>
</dbReference>
<feature type="transmembrane region" description="Helical" evidence="7">
    <location>
        <begin position="131"/>
        <end position="153"/>
    </location>
</feature>
<feature type="transmembrane region" description="Helical" evidence="7">
    <location>
        <begin position="57"/>
        <end position="80"/>
    </location>
</feature>
<evidence type="ECO:0000256" key="1">
    <source>
        <dbReference type="ARBA" id="ARBA00004141"/>
    </source>
</evidence>
<feature type="region of interest" description="Disordered" evidence="6">
    <location>
        <begin position="350"/>
        <end position="418"/>
    </location>
</feature>
<sequence>MNGSALVGLPPANQDDFYIVRGFYRGYKVPGNPNKGIPLLAAPPGAPHGQTRGPQTIAAYSVLISLMVIITSARLALRFFKKSLRWGLDDYAIILGASGAITWLAIAIAMVNYGGAGQHIYDITYEELNRFITLAAGNTMLFYITVGLIKVSITLFNRRLTGITSKPWMMYHNTLLVLIVSFIITSIFIQVFKCIPILHSWGFSGYGKPAQPVKCITINKYSLALNVTHVILDFLLLMVPVVIFCKIKMSKSKRIRLIFLFSIGAVSVIGSVNRQIVTQQNALDVTWGSSDNEIWTVIDLFFGCIAASLPVLNSLIPKRWRSSSASASKRISEDRHQFVRKSNYRRVDKYGDDYSSTDKSVTDEPRYHSGAVVTHSGETINDYHLGEKDPYQHANADGTIPEPQYPPKAFSPADSDWV</sequence>
<feature type="transmembrane region" description="Helical" evidence="7">
    <location>
        <begin position="294"/>
        <end position="316"/>
    </location>
</feature>
<evidence type="ECO:0000256" key="7">
    <source>
        <dbReference type="SAM" id="Phobius"/>
    </source>
</evidence>
<evidence type="ECO:0000256" key="5">
    <source>
        <dbReference type="ARBA" id="ARBA00038359"/>
    </source>
</evidence>
<evidence type="ECO:0000259" key="8">
    <source>
        <dbReference type="Pfam" id="PF20684"/>
    </source>
</evidence>